<dbReference type="EMBL" id="JARJBB010000003">
    <property type="protein sequence ID" value="MDF3298612.1"/>
    <property type="molecule type" value="Genomic_DNA"/>
</dbReference>
<dbReference type="Proteomes" id="UP001221150">
    <property type="component" value="Unassembled WGS sequence"/>
</dbReference>
<feature type="region of interest" description="Disordered" evidence="1">
    <location>
        <begin position="77"/>
        <end position="119"/>
    </location>
</feature>
<feature type="compositionally biased region" description="Basic and acidic residues" evidence="1">
    <location>
        <begin position="94"/>
        <end position="103"/>
    </location>
</feature>
<reference evidence="3 4" key="1">
    <citation type="submission" date="2023-03" db="EMBL/GenBank/DDBJ databases">
        <title>Draft genome sequence of Streptomyces sp. K1PA1 isolated from peat swamp forest in Thailand.</title>
        <authorList>
            <person name="Klaysubun C."/>
            <person name="Duangmal K."/>
        </authorList>
    </citation>
    <scope>NUCLEOTIDE SEQUENCE [LARGE SCALE GENOMIC DNA]</scope>
    <source>
        <strain evidence="3 4">K1PA1</strain>
    </source>
</reference>
<evidence type="ECO:0000313" key="4">
    <source>
        <dbReference type="Proteomes" id="UP001221150"/>
    </source>
</evidence>
<proteinExistence type="predicted"/>
<sequence length="119" mass="12613">MVYNIAQLSYRQSVTPPEMMGRTNAAVRWVVWGTLPIGGVLGGLLGTLIGVRPALRLAFVGSWAAGWFVFFSPSAACATSPDPRPRPHPSSGADGRRGSEADVFHGTATGATIPPRRRP</sequence>
<evidence type="ECO:0000313" key="3">
    <source>
        <dbReference type="EMBL" id="MDF3298612.1"/>
    </source>
</evidence>
<gene>
    <name evidence="3" type="ORF">P3H78_08180</name>
</gene>
<evidence type="ECO:0000256" key="1">
    <source>
        <dbReference type="SAM" id="MobiDB-lite"/>
    </source>
</evidence>
<keyword evidence="2" id="KW-1133">Transmembrane helix</keyword>
<keyword evidence="2" id="KW-0472">Membrane</keyword>
<evidence type="ECO:0000256" key="2">
    <source>
        <dbReference type="SAM" id="Phobius"/>
    </source>
</evidence>
<name>A0ABT6A2B7_9ACTN</name>
<keyword evidence="4" id="KW-1185">Reference proteome</keyword>
<dbReference type="RefSeq" id="WP_276108158.1">
    <property type="nucleotide sequence ID" value="NZ_JARJBB010000003.1"/>
</dbReference>
<accession>A0ABT6A2B7</accession>
<keyword evidence="2" id="KW-0812">Transmembrane</keyword>
<protein>
    <submittedName>
        <fullName evidence="3">Uncharacterized protein</fullName>
    </submittedName>
</protein>
<feature type="transmembrane region" description="Helical" evidence="2">
    <location>
        <begin position="29"/>
        <end position="51"/>
    </location>
</feature>
<organism evidence="3 4">
    <name type="scientific">Streptomyces tropicalis</name>
    <dbReference type="NCBI Taxonomy" id="3034234"/>
    <lineage>
        <taxon>Bacteria</taxon>
        <taxon>Bacillati</taxon>
        <taxon>Actinomycetota</taxon>
        <taxon>Actinomycetes</taxon>
        <taxon>Kitasatosporales</taxon>
        <taxon>Streptomycetaceae</taxon>
        <taxon>Streptomyces</taxon>
    </lineage>
</organism>
<comment type="caution">
    <text evidence="3">The sequence shown here is derived from an EMBL/GenBank/DDBJ whole genome shotgun (WGS) entry which is preliminary data.</text>
</comment>